<gene>
    <name evidence="1" type="ordered locus">Sez_1071</name>
</gene>
<proteinExistence type="predicted"/>
<accession>B4U356</accession>
<dbReference type="HOGENOM" id="CLU_3205639_0_0_9"/>
<evidence type="ECO:0000313" key="2">
    <source>
        <dbReference type="Proteomes" id="UP000001873"/>
    </source>
</evidence>
<protein>
    <submittedName>
        <fullName evidence="1">Uncharacterized protein</fullName>
    </submittedName>
</protein>
<reference evidence="1 2" key="1">
    <citation type="journal article" date="2008" name="PLoS ONE">
        <title>Genome sequence of a lancefield group C Streptococcus zooepidemicus strain causing epidemic nephritis: new information about an old disease.</title>
        <authorList>
            <person name="Beres S.B."/>
            <person name="Sesso R."/>
            <person name="Pinto S.W.L."/>
            <person name="Hoe N.P."/>
            <person name="Porcella S.F."/>
            <person name="Deleo F.R."/>
            <person name="Musser J.M."/>
        </authorList>
    </citation>
    <scope>NUCLEOTIDE SEQUENCE [LARGE SCALE GENOMIC DNA]</scope>
    <source>
        <strain evidence="1 2">MGCS10565</strain>
    </source>
</reference>
<dbReference type="KEGG" id="sez:Sez_1071"/>
<organism evidence="1 2">
    <name type="scientific">Streptococcus equi subsp. zooepidemicus (strain MGCS10565)</name>
    <dbReference type="NCBI Taxonomy" id="552526"/>
    <lineage>
        <taxon>Bacteria</taxon>
        <taxon>Bacillati</taxon>
        <taxon>Bacillota</taxon>
        <taxon>Bacilli</taxon>
        <taxon>Lactobacillales</taxon>
        <taxon>Streptococcaceae</taxon>
        <taxon>Streptococcus</taxon>
    </lineage>
</organism>
<dbReference type="AlphaFoldDB" id="B4U356"/>
<name>B4U356_STREM</name>
<dbReference type="EMBL" id="CP001129">
    <property type="protein sequence ID" value="ACG62423.1"/>
    <property type="molecule type" value="Genomic_DNA"/>
</dbReference>
<sequence length="45" mass="5148">MTSVLFFYYIMKAFRTKSKTIFDKSLFFTDSLASKKAPAAYGIVI</sequence>
<dbReference type="Proteomes" id="UP000001873">
    <property type="component" value="Chromosome"/>
</dbReference>
<evidence type="ECO:0000313" key="1">
    <source>
        <dbReference type="EMBL" id="ACG62423.1"/>
    </source>
</evidence>